<dbReference type="OrthoDB" id="9769193at2"/>
<dbReference type="CDD" id="cd06308">
    <property type="entry name" value="PBP1_sensor_kinase-like"/>
    <property type="match status" value="1"/>
</dbReference>
<dbReference type="GO" id="GO:0030313">
    <property type="term" value="C:cell envelope"/>
    <property type="evidence" value="ECO:0007669"/>
    <property type="project" value="UniProtKB-SubCell"/>
</dbReference>
<proteinExistence type="inferred from homology"/>
<feature type="domain" description="Periplasmic binding protein" evidence="6">
    <location>
        <begin position="64"/>
        <end position="321"/>
    </location>
</feature>
<dbReference type="PANTHER" id="PTHR46847">
    <property type="entry name" value="D-ALLOSE-BINDING PERIPLASMIC PROTEIN-RELATED"/>
    <property type="match status" value="1"/>
</dbReference>
<evidence type="ECO:0000256" key="3">
    <source>
        <dbReference type="ARBA" id="ARBA00022729"/>
    </source>
</evidence>
<evidence type="ECO:0000259" key="6">
    <source>
        <dbReference type="Pfam" id="PF13407"/>
    </source>
</evidence>
<evidence type="ECO:0000313" key="7">
    <source>
        <dbReference type="EMBL" id="RRJ24655.1"/>
    </source>
</evidence>
<keyword evidence="3 5" id="KW-0732">Signal</keyword>
<feature type="compositionally biased region" description="Low complexity" evidence="4">
    <location>
        <begin position="31"/>
        <end position="40"/>
    </location>
</feature>
<sequence>MMKKGFKRMLGLGLAAVCAFGLTACGGGGQSASTTAAQSQEAKSDAGESKSEAAGTEAKKEFVIGMSQCNLGEPWRVAMNDQIKMAAEKHPEFKVIYADAAQDNSKQIADIQNFIQQKVDLIITSPNEATPLTNVVKEAYEAGIPVILLDRKIDGDTYTQFIGADNVDMGRVAGEYVANTLLKDGGKVCEIKGLEGTSGGIDRDKGFREGIASNPKVEIVAVNNADWLREKAITVAEEMLQTNKEIDLFIALNDPMAEGAYIAAKQAGREKDIMFVGFDGLPTPDGGIKSVIDKRISMTQVYPTGGAEAIQSAYELLVEGKELEKNITLKSEVVVPENAEELLIKYGGK</sequence>
<name>A0A3P3QU78_9FIRM</name>
<dbReference type="GO" id="GO:0030246">
    <property type="term" value="F:carbohydrate binding"/>
    <property type="evidence" value="ECO:0007669"/>
    <property type="project" value="UniProtKB-ARBA"/>
</dbReference>
<dbReference type="SUPFAM" id="SSF53822">
    <property type="entry name" value="Periplasmic binding protein-like I"/>
    <property type="match status" value="1"/>
</dbReference>
<feature type="chain" id="PRO_5038773194" evidence="5">
    <location>
        <begin position="25"/>
        <end position="349"/>
    </location>
</feature>
<feature type="compositionally biased region" description="Basic and acidic residues" evidence="4">
    <location>
        <begin position="42"/>
        <end position="54"/>
    </location>
</feature>
<feature type="signal peptide" evidence="5">
    <location>
        <begin position="1"/>
        <end position="24"/>
    </location>
</feature>
<dbReference type="EMBL" id="RRCO01000006">
    <property type="protein sequence ID" value="RRJ24655.1"/>
    <property type="molecule type" value="Genomic_DNA"/>
</dbReference>
<dbReference type="AlphaFoldDB" id="A0A3P3QU78"/>
<dbReference type="InterPro" id="IPR028082">
    <property type="entry name" value="Peripla_BP_I"/>
</dbReference>
<protein>
    <submittedName>
        <fullName evidence="7">ABC transporter substrate-binding protein</fullName>
    </submittedName>
</protein>
<evidence type="ECO:0000256" key="5">
    <source>
        <dbReference type="SAM" id="SignalP"/>
    </source>
</evidence>
<dbReference type="RefSeq" id="WP_128674984.1">
    <property type="nucleotide sequence ID" value="NZ_RRCO01000006.1"/>
</dbReference>
<comment type="similarity">
    <text evidence="2">Belongs to the bacterial solute-binding protein 2 family.</text>
</comment>
<reference evidence="7 8" key="1">
    <citation type="submission" date="2018-11" db="EMBL/GenBank/DDBJ databases">
        <title>Genome sequencing of Lachnoanaerobaculum sp. KCOM 2030 (= ChDC B114).</title>
        <authorList>
            <person name="Kook J.-K."/>
            <person name="Park S.-N."/>
            <person name="Lim Y.K."/>
        </authorList>
    </citation>
    <scope>NUCLEOTIDE SEQUENCE [LARGE SCALE GENOMIC DNA]</scope>
    <source>
        <strain evidence="7 8">KCOM 2030</strain>
    </source>
</reference>
<evidence type="ECO:0000313" key="8">
    <source>
        <dbReference type="Proteomes" id="UP000272490"/>
    </source>
</evidence>
<keyword evidence="8" id="KW-1185">Reference proteome</keyword>
<gene>
    <name evidence="7" type="ORF">EHV10_12785</name>
</gene>
<evidence type="ECO:0000256" key="2">
    <source>
        <dbReference type="ARBA" id="ARBA00007639"/>
    </source>
</evidence>
<comment type="caution">
    <text evidence="7">The sequence shown here is derived from an EMBL/GenBank/DDBJ whole genome shotgun (WGS) entry which is preliminary data.</text>
</comment>
<evidence type="ECO:0000256" key="1">
    <source>
        <dbReference type="ARBA" id="ARBA00004196"/>
    </source>
</evidence>
<dbReference type="Pfam" id="PF13407">
    <property type="entry name" value="Peripla_BP_4"/>
    <property type="match status" value="1"/>
</dbReference>
<dbReference type="Gene3D" id="3.40.50.2300">
    <property type="match status" value="2"/>
</dbReference>
<dbReference type="PANTHER" id="PTHR46847:SF3">
    <property type="entry name" value="GALACTOFURANOSE-BINDING PROTEIN YTFQ"/>
    <property type="match status" value="1"/>
</dbReference>
<accession>A0A3P3QU78</accession>
<comment type="subcellular location">
    <subcellularLocation>
        <location evidence="1">Cell envelope</location>
    </subcellularLocation>
</comment>
<dbReference type="Proteomes" id="UP000272490">
    <property type="component" value="Unassembled WGS sequence"/>
</dbReference>
<evidence type="ECO:0000256" key="4">
    <source>
        <dbReference type="SAM" id="MobiDB-lite"/>
    </source>
</evidence>
<dbReference type="PROSITE" id="PS51257">
    <property type="entry name" value="PROKAR_LIPOPROTEIN"/>
    <property type="match status" value="1"/>
</dbReference>
<feature type="region of interest" description="Disordered" evidence="4">
    <location>
        <begin position="31"/>
        <end position="54"/>
    </location>
</feature>
<organism evidence="7 8">
    <name type="scientific">Lachnoanaerobaculum gingivalis</name>
    <dbReference type="NCBI Taxonomy" id="2490855"/>
    <lineage>
        <taxon>Bacteria</taxon>
        <taxon>Bacillati</taxon>
        <taxon>Bacillota</taxon>
        <taxon>Clostridia</taxon>
        <taxon>Lachnospirales</taxon>
        <taxon>Lachnospiraceae</taxon>
        <taxon>Lachnoanaerobaculum</taxon>
    </lineage>
</organism>
<dbReference type="InterPro" id="IPR025997">
    <property type="entry name" value="SBP_2_dom"/>
</dbReference>